<evidence type="ECO:0000313" key="2">
    <source>
        <dbReference type="EMBL" id="PWU23783.1"/>
    </source>
</evidence>
<sequence>MTVTLGIVGLLVFIYLVWGGVEWITAGGDKSKTESARQKLTNAIIGLAIVAAAFAISQVLSTFFGIRVGSSISLPQPY</sequence>
<keyword evidence="1" id="KW-0472">Membrane</keyword>
<reference evidence="2 3" key="1">
    <citation type="submission" date="2018-02" db="EMBL/GenBank/DDBJ databases">
        <title>Genomic Reconstructions from Amazon Rainforest and Pasture Soil Reveal Novel Insights into the Physiology of Candidate Phyla in Tropical Sites.</title>
        <authorList>
            <person name="Kroeger M.E."/>
            <person name="Delmont T."/>
            <person name="Eren A.M."/>
            <person name="Guo J."/>
            <person name="Meyer K.M."/>
            <person name="Khan K."/>
            <person name="Rodrigues J.L.M."/>
            <person name="Bohannan B.J.M."/>
            <person name="Tringe S."/>
            <person name="Borges C.D."/>
            <person name="Tiedje J."/>
            <person name="Tsai S.M."/>
            <person name="Nusslein K."/>
        </authorList>
    </citation>
    <scope>NUCLEOTIDE SEQUENCE [LARGE SCALE GENOMIC DNA]</scope>
    <source>
        <strain evidence="2">Amazon FNV 2010 28 9</strain>
    </source>
</reference>
<gene>
    <name evidence="2" type="ORF">C5B42_01830</name>
</gene>
<dbReference type="EMBL" id="PSRQ01000023">
    <property type="protein sequence ID" value="PWU23783.1"/>
    <property type="molecule type" value="Genomic_DNA"/>
</dbReference>
<evidence type="ECO:0000256" key="1">
    <source>
        <dbReference type="SAM" id="Phobius"/>
    </source>
</evidence>
<feature type="transmembrane region" description="Helical" evidence="1">
    <location>
        <begin position="43"/>
        <end position="66"/>
    </location>
</feature>
<comment type="caution">
    <text evidence="2">The sequence shown here is derived from an EMBL/GenBank/DDBJ whole genome shotgun (WGS) entry which is preliminary data.</text>
</comment>
<evidence type="ECO:0000313" key="3">
    <source>
        <dbReference type="Proteomes" id="UP000246104"/>
    </source>
</evidence>
<proteinExistence type="predicted"/>
<accession>A0A317JQS4</accession>
<dbReference type="InterPro" id="IPR043993">
    <property type="entry name" value="T4SS_pilin"/>
</dbReference>
<dbReference type="Proteomes" id="UP000246104">
    <property type="component" value="Unassembled WGS sequence"/>
</dbReference>
<keyword evidence="1" id="KW-1133">Transmembrane helix</keyword>
<dbReference type="AlphaFoldDB" id="A0A317JQS4"/>
<dbReference type="Pfam" id="PF18895">
    <property type="entry name" value="T4SS_pilin"/>
    <property type="match status" value="1"/>
</dbReference>
<organism evidence="2 3">
    <name type="scientific">Candidatus Cerribacteria bacterium 'Amazon FNV 2010 28 9'</name>
    <dbReference type="NCBI Taxonomy" id="2081795"/>
    <lineage>
        <taxon>Bacteria</taxon>
        <taxon>Candidatus Cerribacteria</taxon>
    </lineage>
</organism>
<protein>
    <submittedName>
        <fullName evidence="2">Uncharacterized protein</fullName>
    </submittedName>
</protein>
<name>A0A317JQS4_9BACT</name>
<keyword evidence="1" id="KW-0812">Transmembrane</keyword>